<proteinExistence type="predicted"/>
<dbReference type="Gene3D" id="3.40.50.300">
    <property type="entry name" value="P-loop containing nucleotide triphosphate hydrolases"/>
    <property type="match status" value="1"/>
</dbReference>
<dbReference type="SUPFAM" id="SSF89550">
    <property type="entry name" value="PHP domain-like"/>
    <property type="match status" value="1"/>
</dbReference>
<dbReference type="Proteomes" id="UP000294581">
    <property type="component" value="Unassembled WGS sequence"/>
</dbReference>
<dbReference type="InterPro" id="IPR016195">
    <property type="entry name" value="Pol/histidinol_Pase-like"/>
</dbReference>
<dbReference type="RefSeq" id="WP_134161219.1">
    <property type="nucleotide sequence ID" value="NZ_BSUS01000001.1"/>
</dbReference>
<evidence type="ECO:0000313" key="1">
    <source>
        <dbReference type="EMBL" id="TDY38995.1"/>
    </source>
</evidence>
<name>A0A4R8L9D1_9BACL</name>
<dbReference type="OrthoDB" id="9777619at2"/>
<evidence type="ECO:0000313" key="2">
    <source>
        <dbReference type="Proteomes" id="UP000294581"/>
    </source>
</evidence>
<dbReference type="InterPro" id="IPR027417">
    <property type="entry name" value="P-loop_NTPase"/>
</dbReference>
<sequence length="707" mass="81607">MKIDLHCHTKKAKSGDADTRNVNKEVFAQKIMNADVKIVAITNHNLFDYDQFKILSAATQGFCQVWPGIELDVNGTGQKRWHLIVIANPNKLDLFHESIQTLTFNKHPDEGLWTLNEIYSCLSRCDDALYIPHFHKNPGIPDEDMEELRSILRDSWRIFHDAPNYNSLSVFSDHSIDTLVGSDVQDWDKYEECTFTDLRLPVTNYEQFCLLAQRDEPVVNTLLRTKKIHTTEVSPYKDVKFNVDIYEDVNIIFGQKGTGKTEILKSIKTQLLQKGLRCQEYFGSQKEDGFKNYLMTNDMKRDPALVGAELCDSEFLKMGEWEDIQPTPISHYEKWIKTRRNNRNKSTMKITEAVRQISDNHEVLEVVEREYDIVDKNIERVMEINFDSYLSTEESLLLKSLLSKLSSRVTTRLRKELIEKSASELSNFSIDTIKSLADKKTASISKPSTTGYAEFVQKRLELLKVSQKITDNIYGKEYKEKELIGKIEEKGNLYVQKVYRMLGAKSLASEFSHKIRPLQQVQGDLEEIRKKFHAHDIITLVSSVRDLCREERITDARDFLGLSKVIVTENDQLYQPSNGEKGILLLQKALREEADAYILDEPEMGMGNSYIDSTIRPRISDLSKRFKIVVVATHNANIAVRTRPYQSVYRVHNNGQYSTYVGNPFTDELRNISDENDRKSWTQESMNTLEGGKEAFYERKVIYESGN</sequence>
<keyword evidence="2" id="KW-1185">Reference proteome</keyword>
<organism evidence="1 2">
    <name type="scientific">Alicyclobacillus sacchari</name>
    <dbReference type="NCBI Taxonomy" id="392010"/>
    <lineage>
        <taxon>Bacteria</taxon>
        <taxon>Bacillati</taxon>
        <taxon>Bacillota</taxon>
        <taxon>Bacilli</taxon>
        <taxon>Bacillales</taxon>
        <taxon>Alicyclobacillaceae</taxon>
        <taxon>Alicyclobacillus</taxon>
    </lineage>
</organism>
<gene>
    <name evidence="1" type="ORF">C7445_1278</name>
</gene>
<comment type="caution">
    <text evidence="1">The sequence shown here is derived from an EMBL/GenBank/DDBJ whole genome shotgun (WGS) entry which is preliminary data.</text>
</comment>
<dbReference type="EMBL" id="SORF01000027">
    <property type="protein sequence ID" value="TDY38995.1"/>
    <property type="molecule type" value="Genomic_DNA"/>
</dbReference>
<dbReference type="Gene3D" id="3.20.20.140">
    <property type="entry name" value="Metal-dependent hydrolases"/>
    <property type="match status" value="1"/>
</dbReference>
<dbReference type="SUPFAM" id="SSF52540">
    <property type="entry name" value="P-loop containing nucleoside triphosphate hydrolases"/>
    <property type="match status" value="1"/>
</dbReference>
<dbReference type="AlphaFoldDB" id="A0A4R8L9D1"/>
<reference evidence="1 2" key="1">
    <citation type="submission" date="2019-03" db="EMBL/GenBank/DDBJ databases">
        <title>Genomic Encyclopedia of Type Strains, Phase IV (KMG-IV): sequencing the most valuable type-strain genomes for metagenomic binning, comparative biology and taxonomic classification.</title>
        <authorList>
            <person name="Goeker M."/>
        </authorList>
    </citation>
    <scope>NUCLEOTIDE SEQUENCE [LARGE SCALE GENOMIC DNA]</scope>
    <source>
        <strain evidence="1 2">DSM 17974</strain>
    </source>
</reference>
<protein>
    <submittedName>
        <fullName evidence="1">Uncharacterized protein</fullName>
    </submittedName>
</protein>
<accession>A0A4R8L9D1</accession>